<proteinExistence type="predicted"/>
<dbReference type="Proteomes" id="UP001054945">
    <property type="component" value="Unassembled WGS sequence"/>
</dbReference>
<evidence type="ECO:0000313" key="1">
    <source>
        <dbReference type="EMBL" id="GIY18992.1"/>
    </source>
</evidence>
<reference evidence="1 2" key="1">
    <citation type="submission" date="2021-06" db="EMBL/GenBank/DDBJ databases">
        <title>Caerostris extrusa draft genome.</title>
        <authorList>
            <person name="Kono N."/>
            <person name="Arakawa K."/>
        </authorList>
    </citation>
    <scope>NUCLEOTIDE SEQUENCE [LARGE SCALE GENOMIC DNA]</scope>
</reference>
<name>A0AAV4REW8_CAEEX</name>
<sequence length="84" mass="9958">MLKVISNNVIHVLWSLKSSAPSNERDAAFLKKKERQRYRREVDFSEDIIETKVRLWIEKRQHLEEEGCSTFQHGAPALRNLRSH</sequence>
<gene>
    <name evidence="1" type="ORF">CEXT_681381</name>
</gene>
<comment type="caution">
    <text evidence="1">The sequence shown here is derived from an EMBL/GenBank/DDBJ whole genome shotgun (WGS) entry which is preliminary data.</text>
</comment>
<dbReference type="EMBL" id="BPLR01007703">
    <property type="protein sequence ID" value="GIY18992.1"/>
    <property type="molecule type" value="Genomic_DNA"/>
</dbReference>
<evidence type="ECO:0000313" key="2">
    <source>
        <dbReference type="Proteomes" id="UP001054945"/>
    </source>
</evidence>
<organism evidence="1 2">
    <name type="scientific">Caerostris extrusa</name>
    <name type="common">Bark spider</name>
    <name type="synonym">Caerostris bankana</name>
    <dbReference type="NCBI Taxonomy" id="172846"/>
    <lineage>
        <taxon>Eukaryota</taxon>
        <taxon>Metazoa</taxon>
        <taxon>Ecdysozoa</taxon>
        <taxon>Arthropoda</taxon>
        <taxon>Chelicerata</taxon>
        <taxon>Arachnida</taxon>
        <taxon>Araneae</taxon>
        <taxon>Araneomorphae</taxon>
        <taxon>Entelegynae</taxon>
        <taxon>Araneoidea</taxon>
        <taxon>Araneidae</taxon>
        <taxon>Caerostris</taxon>
    </lineage>
</organism>
<dbReference type="AlphaFoldDB" id="A0AAV4REW8"/>
<keyword evidence="2" id="KW-1185">Reference proteome</keyword>
<accession>A0AAV4REW8</accession>
<protein>
    <submittedName>
        <fullName evidence="1">Uncharacterized protein</fullName>
    </submittedName>
</protein>